<dbReference type="Gramene" id="Bra024718.1">
    <property type="protein sequence ID" value="Bra024718.1-P"/>
    <property type="gene ID" value="Bra024718"/>
</dbReference>
<dbReference type="InParanoid" id="M4E7G3"/>
<reference evidence="1 2" key="1">
    <citation type="journal article" date="2011" name="Nat. Genet.">
        <title>The genome of the mesopolyploid crop species Brassica rapa.</title>
        <authorList>
            <consortium name="Brassica rapa Genome Sequencing Project Consortium"/>
            <person name="Wang X."/>
            <person name="Wang H."/>
            <person name="Wang J."/>
            <person name="Sun R."/>
            <person name="Wu J."/>
            <person name="Liu S."/>
            <person name="Bai Y."/>
            <person name="Mun J.H."/>
            <person name="Bancroft I."/>
            <person name="Cheng F."/>
            <person name="Huang S."/>
            <person name="Li X."/>
            <person name="Hua W."/>
            <person name="Wang J."/>
            <person name="Wang X."/>
            <person name="Freeling M."/>
            <person name="Pires J.C."/>
            <person name="Paterson A.H."/>
            <person name="Chalhoub B."/>
            <person name="Wang B."/>
            <person name="Hayward A."/>
            <person name="Sharpe A.G."/>
            <person name="Park B.S."/>
            <person name="Weisshaar B."/>
            <person name="Liu B."/>
            <person name="Li B."/>
            <person name="Liu B."/>
            <person name="Tong C."/>
            <person name="Song C."/>
            <person name="Duran C."/>
            <person name="Peng C."/>
            <person name="Geng C."/>
            <person name="Koh C."/>
            <person name="Lin C."/>
            <person name="Edwards D."/>
            <person name="Mu D."/>
            <person name="Shen D."/>
            <person name="Soumpourou E."/>
            <person name="Li F."/>
            <person name="Fraser F."/>
            <person name="Conant G."/>
            <person name="Lassalle G."/>
            <person name="King G.J."/>
            <person name="Bonnema G."/>
            <person name="Tang H."/>
            <person name="Wang H."/>
            <person name="Belcram H."/>
            <person name="Zhou H."/>
            <person name="Hirakawa H."/>
            <person name="Abe H."/>
            <person name="Guo H."/>
            <person name="Wang H."/>
            <person name="Jin H."/>
            <person name="Parkin I.A."/>
            <person name="Batley J."/>
            <person name="Kim J.S."/>
            <person name="Just J."/>
            <person name="Li J."/>
            <person name="Xu J."/>
            <person name="Deng J."/>
            <person name="Kim J.A."/>
            <person name="Li J."/>
            <person name="Yu J."/>
            <person name="Meng J."/>
            <person name="Wang J."/>
            <person name="Min J."/>
            <person name="Poulain J."/>
            <person name="Wang J."/>
            <person name="Hatakeyama K."/>
            <person name="Wu K."/>
            <person name="Wang L."/>
            <person name="Fang L."/>
            <person name="Trick M."/>
            <person name="Links M.G."/>
            <person name="Zhao M."/>
            <person name="Jin M."/>
            <person name="Ramchiary N."/>
            <person name="Drou N."/>
            <person name="Berkman P.J."/>
            <person name="Cai Q."/>
            <person name="Huang Q."/>
            <person name="Li R."/>
            <person name="Tabata S."/>
            <person name="Cheng S."/>
            <person name="Zhang S."/>
            <person name="Zhang S."/>
            <person name="Huang S."/>
            <person name="Sato S."/>
            <person name="Sun S."/>
            <person name="Kwon S.J."/>
            <person name="Choi S.R."/>
            <person name="Lee T.H."/>
            <person name="Fan W."/>
            <person name="Zhao X."/>
            <person name="Tan X."/>
            <person name="Xu X."/>
            <person name="Wang Y."/>
            <person name="Qiu Y."/>
            <person name="Yin Y."/>
            <person name="Li Y."/>
            <person name="Du Y."/>
            <person name="Liao Y."/>
            <person name="Lim Y."/>
            <person name="Narusaka Y."/>
            <person name="Wang Y."/>
            <person name="Wang Z."/>
            <person name="Li Z."/>
            <person name="Wang Z."/>
            <person name="Xiong Z."/>
            <person name="Zhang Z."/>
        </authorList>
    </citation>
    <scope>NUCLEOTIDE SEQUENCE [LARGE SCALE GENOMIC DNA]</scope>
    <source>
        <strain evidence="1 2">cv. Chiifu-401-42</strain>
    </source>
</reference>
<evidence type="ECO:0000313" key="2">
    <source>
        <dbReference type="Proteomes" id="UP000011750"/>
    </source>
</evidence>
<dbReference type="HOGENOM" id="CLU_2457970_0_0_1"/>
<protein>
    <submittedName>
        <fullName evidence="1">Uncharacterized protein</fullName>
    </submittedName>
</protein>
<accession>M4E7G3</accession>
<keyword evidence="2" id="KW-1185">Reference proteome</keyword>
<sequence length="89" mass="11082">MHLRFVPQDWMHLRFVPQDWMHLRFVPQDWMHLRFVPQDWMHLRFVPQDIVDGILRISARAKAFDEVSKMWFRYCCFGNRNKKNKTQYG</sequence>
<organism evidence="1 2">
    <name type="scientific">Brassica campestris</name>
    <name type="common">Field mustard</name>
    <dbReference type="NCBI Taxonomy" id="3711"/>
    <lineage>
        <taxon>Eukaryota</taxon>
        <taxon>Viridiplantae</taxon>
        <taxon>Streptophyta</taxon>
        <taxon>Embryophyta</taxon>
        <taxon>Tracheophyta</taxon>
        <taxon>Spermatophyta</taxon>
        <taxon>Magnoliopsida</taxon>
        <taxon>eudicotyledons</taxon>
        <taxon>Gunneridae</taxon>
        <taxon>Pentapetalae</taxon>
        <taxon>rosids</taxon>
        <taxon>malvids</taxon>
        <taxon>Brassicales</taxon>
        <taxon>Brassicaceae</taxon>
        <taxon>Brassiceae</taxon>
        <taxon>Brassica</taxon>
    </lineage>
</organism>
<reference evidence="1 2" key="2">
    <citation type="journal article" date="2018" name="Hortic Res">
        <title>Improved Brassica rapa reference genome by single-molecule sequencing and chromosome conformation capture technologies.</title>
        <authorList>
            <person name="Zhang L."/>
            <person name="Cai X."/>
            <person name="Wu J."/>
            <person name="Liu M."/>
            <person name="Grob S."/>
            <person name="Cheng F."/>
            <person name="Liang J."/>
            <person name="Cai C."/>
            <person name="Liu Z."/>
            <person name="Liu B."/>
            <person name="Wang F."/>
            <person name="Li S."/>
            <person name="Liu F."/>
            <person name="Li X."/>
            <person name="Cheng L."/>
            <person name="Yang W."/>
            <person name="Li M.H."/>
            <person name="Grossniklaus U."/>
            <person name="Zheng H."/>
            <person name="Wang X."/>
        </authorList>
    </citation>
    <scope>NUCLEOTIDE SEQUENCE [LARGE SCALE GENOMIC DNA]</scope>
    <source>
        <strain evidence="1 2">cv. Chiifu-401-42</strain>
    </source>
</reference>
<dbReference type="EnsemblPlants" id="Bra024718.1">
    <property type="protein sequence ID" value="Bra024718.1-P"/>
    <property type="gene ID" value="Bra024718"/>
</dbReference>
<proteinExistence type="predicted"/>
<name>M4E7G3_BRACM</name>
<reference evidence="1" key="3">
    <citation type="submission" date="2023-03" db="UniProtKB">
        <authorList>
            <consortium name="EnsemblPlants"/>
        </authorList>
    </citation>
    <scope>IDENTIFICATION</scope>
    <source>
        <strain evidence="1">cv. Chiifu-401-42</strain>
    </source>
</reference>
<evidence type="ECO:0000313" key="1">
    <source>
        <dbReference type="EnsemblPlants" id="Bra024718.1-P"/>
    </source>
</evidence>
<dbReference type="Proteomes" id="UP000011750">
    <property type="component" value="Chromosome A09"/>
</dbReference>
<dbReference type="AlphaFoldDB" id="M4E7G3"/>